<evidence type="ECO:0000256" key="2">
    <source>
        <dbReference type="SAM" id="Phobius"/>
    </source>
</evidence>
<comment type="caution">
    <text evidence="3">The sequence shown here is derived from an EMBL/GenBank/DDBJ whole genome shotgun (WGS) entry which is preliminary data.</text>
</comment>
<evidence type="ECO:0000313" key="4">
    <source>
        <dbReference type="Proteomes" id="UP001630127"/>
    </source>
</evidence>
<reference evidence="3 4" key="1">
    <citation type="submission" date="2024-11" db="EMBL/GenBank/DDBJ databases">
        <title>A near-complete genome assembly of Cinchona calisaya.</title>
        <authorList>
            <person name="Lian D.C."/>
            <person name="Zhao X.W."/>
            <person name="Wei L."/>
        </authorList>
    </citation>
    <scope>NUCLEOTIDE SEQUENCE [LARGE SCALE GENOMIC DNA]</scope>
    <source>
        <tissue evidence="3">Nenye</tissue>
    </source>
</reference>
<keyword evidence="2" id="KW-0812">Transmembrane</keyword>
<keyword evidence="2" id="KW-0472">Membrane</keyword>
<evidence type="ECO:0008006" key="5">
    <source>
        <dbReference type="Google" id="ProtNLM"/>
    </source>
</evidence>
<dbReference type="AlphaFoldDB" id="A0ABD3APD7"/>
<protein>
    <recommendedName>
        <fullName evidence="5">Transmembrane protein</fullName>
    </recommendedName>
</protein>
<organism evidence="3 4">
    <name type="scientific">Cinchona calisaya</name>
    <dbReference type="NCBI Taxonomy" id="153742"/>
    <lineage>
        <taxon>Eukaryota</taxon>
        <taxon>Viridiplantae</taxon>
        <taxon>Streptophyta</taxon>
        <taxon>Embryophyta</taxon>
        <taxon>Tracheophyta</taxon>
        <taxon>Spermatophyta</taxon>
        <taxon>Magnoliopsida</taxon>
        <taxon>eudicotyledons</taxon>
        <taxon>Gunneridae</taxon>
        <taxon>Pentapetalae</taxon>
        <taxon>asterids</taxon>
        <taxon>lamiids</taxon>
        <taxon>Gentianales</taxon>
        <taxon>Rubiaceae</taxon>
        <taxon>Cinchonoideae</taxon>
        <taxon>Cinchoneae</taxon>
        <taxon>Cinchona</taxon>
    </lineage>
</organism>
<feature type="region of interest" description="Disordered" evidence="1">
    <location>
        <begin position="1"/>
        <end position="42"/>
    </location>
</feature>
<name>A0ABD3APD7_9GENT</name>
<keyword evidence="4" id="KW-1185">Reference proteome</keyword>
<feature type="transmembrane region" description="Helical" evidence="2">
    <location>
        <begin position="141"/>
        <end position="163"/>
    </location>
</feature>
<proteinExistence type="predicted"/>
<dbReference type="EMBL" id="JBJUIK010000003">
    <property type="protein sequence ID" value="KAL3533057.1"/>
    <property type="molecule type" value="Genomic_DNA"/>
</dbReference>
<evidence type="ECO:0000256" key="1">
    <source>
        <dbReference type="SAM" id="MobiDB-lite"/>
    </source>
</evidence>
<dbReference type="Proteomes" id="UP001630127">
    <property type="component" value="Unassembled WGS sequence"/>
</dbReference>
<evidence type="ECO:0000313" key="3">
    <source>
        <dbReference type="EMBL" id="KAL3533057.1"/>
    </source>
</evidence>
<feature type="compositionally biased region" description="Basic residues" evidence="1">
    <location>
        <begin position="11"/>
        <end position="22"/>
    </location>
</feature>
<gene>
    <name evidence="3" type="ORF">ACH5RR_006578</name>
</gene>
<sequence>MAQLDQNLSKCGRKTKKKKKGRKQESKKRCLQMSSNQNPPHTIHTHIHTQRLKAMFPEIPFCNPPKNPHLHHTSTTSVSLEPKNEYSLHIIFPKIYVGFLGFVLVSQDFFPQRKQETNQEPSLINTPSLFPPYFMSFTLSFFIPVVVCISTNNVFFLSFLLSLSLPSSPSLVS</sequence>
<accession>A0ABD3APD7</accession>
<keyword evidence="2" id="KW-1133">Transmembrane helix</keyword>